<dbReference type="Proteomes" id="UP000009027">
    <property type="component" value="Unassembled WGS sequence"/>
</dbReference>
<name>F9WTV4_TRYVY</name>
<protein>
    <submittedName>
        <fullName evidence="1">Uncharacterized protein</fullName>
    </submittedName>
</protein>
<dbReference type="VEuPathDB" id="TriTrypDB:TvY486_0038965"/>
<keyword evidence="2" id="KW-1185">Reference proteome</keyword>
<proteinExistence type="predicted"/>
<dbReference type="AlphaFoldDB" id="F9WTV4"/>
<evidence type="ECO:0000313" key="2">
    <source>
        <dbReference type="Proteomes" id="UP000009027"/>
    </source>
</evidence>
<evidence type="ECO:0000313" key="1">
    <source>
        <dbReference type="EMBL" id="CCD21000.1"/>
    </source>
</evidence>
<organism evidence="1 2">
    <name type="scientific">Trypanosoma vivax (strain Y486)</name>
    <dbReference type="NCBI Taxonomy" id="1055687"/>
    <lineage>
        <taxon>Eukaryota</taxon>
        <taxon>Discoba</taxon>
        <taxon>Euglenozoa</taxon>
        <taxon>Kinetoplastea</taxon>
        <taxon>Metakinetoplastina</taxon>
        <taxon>Trypanosomatida</taxon>
        <taxon>Trypanosomatidae</taxon>
        <taxon>Trypanosoma</taxon>
        <taxon>Duttonella</taxon>
    </lineage>
</organism>
<dbReference type="EMBL" id="CAEX01006797">
    <property type="protein sequence ID" value="CCD21000.1"/>
    <property type="molecule type" value="Genomic_DNA"/>
</dbReference>
<gene>
    <name evidence="1" type="ORF">TvY486_0038965</name>
</gene>
<feature type="non-terminal residue" evidence="1">
    <location>
        <position position="256"/>
    </location>
</feature>
<accession>F9WTV4</accession>
<sequence length="256" mass="27411">MPKSSKVVEGAKRYVYAVEDVKLMHATNASCMSSIASVIRKNNEAVSAIATVNKTMRTAENAQKNASVLLNGESARLKSAKSNFTEIVKSVGVVLKEPENVCDTVQYGNIALTLENLTVAVSLLRSIEKINVENVNKSVEKYTALITNALAGADIATVRSREAQESAVNSTKFATEADKTARSVLKQALAKQKERLCSATAKLKEVNRNATALRDHASSMKTNATEHWRRATAASRSAEDAVAHAVAAEVHAGKVA</sequence>
<reference evidence="1 2" key="1">
    <citation type="journal article" date="2012" name="Proc. Natl. Acad. Sci. U.S.A.">
        <title>Antigenic diversity is generated by distinct evolutionary mechanisms in African trypanosome species.</title>
        <authorList>
            <person name="Jackson A.P."/>
            <person name="Berry A."/>
            <person name="Aslett M."/>
            <person name="Allison H.C."/>
            <person name="Burton P."/>
            <person name="Vavrova-Anderson J."/>
            <person name="Brown R."/>
            <person name="Browne H."/>
            <person name="Corton N."/>
            <person name="Hauser H."/>
            <person name="Gamble J."/>
            <person name="Gilderthorp R."/>
            <person name="Marcello L."/>
            <person name="McQuillan J."/>
            <person name="Otto T.D."/>
            <person name="Quail M.A."/>
            <person name="Sanders M.J."/>
            <person name="van Tonder A."/>
            <person name="Ginger M.L."/>
            <person name="Field M.C."/>
            <person name="Barry J.D."/>
            <person name="Hertz-Fowler C."/>
            <person name="Berriman M."/>
        </authorList>
    </citation>
    <scope>NUCLEOTIDE SEQUENCE</scope>
    <source>
        <strain evidence="1 2">Y486</strain>
    </source>
</reference>